<reference evidence="2 3" key="1">
    <citation type="submission" date="2023-12" db="EMBL/GenBank/DDBJ databases">
        <title>Amycolatopsis sp. V23-08.</title>
        <authorList>
            <person name="Somphong A."/>
        </authorList>
    </citation>
    <scope>NUCLEOTIDE SEQUENCE [LARGE SCALE GENOMIC DNA]</scope>
    <source>
        <strain evidence="2 3">V23-08</strain>
    </source>
</reference>
<dbReference type="EMBL" id="JAYFSI010000014">
    <property type="protein sequence ID" value="MEA5366224.1"/>
    <property type="molecule type" value="Genomic_DNA"/>
</dbReference>
<dbReference type="InterPro" id="IPR024983">
    <property type="entry name" value="CHAT_dom"/>
</dbReference>
<dbReference type="Pfam" id="PF12770">
    <property type="entry name" value="CHAT"/>
    <property type="match status" value="1"/>
</dbReference>
<comment type="caution">
    <text evidence="2">The sequence shown here is derived from an EMBL/GenBank/DDBJ whole genome shotgun (WGS) entry which is preliminary data.</text>
</comment>
<feature type="domain" description="CHAT" evidence="1">
    <location>
        <begin position="621"/>
        <end position="888"/>
    </location>
</feature>
<organism evidence="2 3">
    <name type="scientific">Amycolatopsis heterodermiae</name>
    <dbReference type="NCBI Taxonomy" id="3110235"/>
    <lineage>
        <taxon>Bacteria</taxon>
        <taxon>Bacillati</taxon>
        <taxon>Actinomycetota</taxon>
        <taxon>Actinomycetes</taxon>
        <taxon>Pseudonocardiales</taxon>
        <taxon>Pseudonocardiaceae</taxon>
        <taxon>Amycolatopsis</taxon>
    </lineage>
</organism>
<accession>A0ABU5RKH3</accession>
<name>A0ABU5RKH3_9PSEU</name>
<protein>
    <submittedName>
        <fullName evidence="2">CHAT domain-containing protein</fullName>
    </submittedName>
</protein>
<dbReference type="RefSeq" id="WP_323335310.1">
    <property type="nucleotide sequence ID" value="NZ_JAYFSI010000014.1"/>
</dbReference>
<dbReference type="SUPFAM" id="SSF48452">
    <property type="entry name" value="TPR-like"/>
    <property type="match status" value="1"/>
</dbReference>
<proteinExistence type="predicted"/>
<evidence type="ECO:0000259" key="1">
    <source>
        <dbReference type="Pfam" id="PF12770"/>
    </source>
</evidence>
<gene>
    <name evidence="2" type="ORF">VA596_42310</name>
</gene>
<dbReference type="Gene3D" id="1.25.40.10">
    <property type="entry name" value="Tetratricopeptide repeat domain"/>
    <property type="match status" value="1"/>
</dbReference>
<dbReference type="Proteomes" id="UP001304298">
    <property type="component" value="Unassembled WGS sequence"/>
</dbReference>
<dbReference type="InterPro" id="IPR011990">
    <property type="entry name" value="TPR-like_helical_dom_sf"/>
</dbReference>
<sequence length="904" mass="99111">MTIDELRNALRARLDRYEIEQDPAAVLDPAALVDALALAEAIEGRSRQHAEAAAAVGLLHWYRYLLLPDPDDRPDLYEAVAVFEKISNSRPDLVPEPLLTTFAEVKKKLGRQLLTSSTNYAAPADDRDGKARTAVKLASLLLRRHELDGSLVDLDEAINILTTVVPSGHDSASHSEALTVALFLRYEATGDDRDLDKLITIGRSLLNRDQPQKTAQLSMIALAHYRRFQLISDSNDLDYAVELGRQAAATALPGNPELPGIQSNLSVALRVRFERREAPHDLDEAINMAATAVHTTPRDHPELPRYLTNLGLALRERYERYRAAPDLDEAINIARTAAHATSPKHTDRAGILLNLGGTLLLAGDSYAMEAVEVLREATELAATPSLRALTATYLGRASAATADWALATNGFEIAIDAVSQMAGHGFSRDDSEFHLARFASLASNAAACAVNAGEPLRAVELWEHGRGLLLKRSLDLRADLTELARKAPELGSRFVMLRNKLDREYERDMSAPSGHWPSDIPRDRLQQQWTDLLTEIRELPGFERFLDRLPVTEMLAAAQRGPIVLLNVSTYRSDAIALTADGVRVIPLPAVNPAEVKRQQAVFDTAMAFAWIRPDPRLDDVLEWLWDTVAEPVLHGLGLVADCDREQRLPRLWWCPSGPLSFLPLHMAGYHRAGAGDLRTTLDLVVSSYTPTVSALIHARRKHTRTAPPRVLAVLAADVATLPALPFAVREIEALGQRFPSQVDLLANAEATRAAVLSALATTTTVHFACHGVTTRDDPSSSGLALNDQLLTVRDLTQVQLDGTELAYLSACHTAAPNWSLADEATNLATAFQLAGFRHVVANLWSVPDKVAETISHLFYDALGDGFTIDADQAAFAVHTAMRTLRERYPEQRAWLLATIHVGS</sequence>
<evidence type="ECO:0000313" key="2">
    <source>
        <dbReference type="EMBL" id="MEA5366224.1"/>
    </source>
</evidence>
<evidence type="ECO:0000313" key="3">
    <source>
        <dbReference type="Proteomes" id="UP001304298"/>
    </source>
</evidence>
<keyword evidence="3" id="KW-1185">Reference proteome</keyword>